<dbReference type="EMBL" id="CP065592">
    <property type="protein sequence ID" value="QPQ56102.1"/>
    <property type="molecule type" value="Genomic_DNA"/>
</dbReference>
<keyword evidence="2" id="KW-0732">Signal</keyword>
<accession>A0A7T2GLR2</accession>
<feature type="region of interest" description="Disordered" evidence="1">
    <location>
        <begin position="109"/>
        <end position="130"/>
    </location>
</feature>
<dbReference type="KEGG" id="sflv:IC614_05915"/>
<gene>
    <name evidence="3" type="ORF">IC614_05915</name>
</gene>
<organism evidence="3 4">
    <name type="scientific">Allosphingosinicella flava</name>
    <dbReference type="NCBI Taxonomy" id="2771430"/>
    <lineage>
        <taxon>Bacteria</taxon>
        <taxon>Pseudomonadati</taxon>
        <taxon>Pseudomonadota</taxon>
        <taxon>Alphaproteobacteria</taxon>
        <taxon>Sphingomonadales</taxon>
        <taxon>Sphingomonadaceae</taxon>
        <taxon>Allosphingosinicella</taxon>
    </lineage>
</organism>
<name>A0A7T2GLR2_9SPHN</name>
<sequence length="366" mass="39490">MIRILVGLSLTLVPLDAAMAAELVPVDGDMSARELCDNLLQVSLRKAAKEKPLVDAGPLHAGLQRGLPEPPADALTIRVLIGGGIGSHGPAGLESVVAWRDANGRWEARRAEERRRGMPPEPERPLAPVWPDPNPKPLIEGHIPQPSSLEISAGPLPQQAVQSIERALLPSSCIQLEPPRMPVDLPLKGGGRLPCVPDSASWHIEIRQGGNVQRYERPCRLVGPAGLIAQTLDYVALPAAPIVRSRKDLYNGVEYPSAESLRLFLSDRLPGILYRDAQGEGRIRSIRHVQACAAVMQVEGADGGIREIGIDWRKPRGFPQWISDGVVELDGEGDAVGSAWIAPGTTLALQLQGALWSLFYNCPDPK</sequence>
<evidence type="ECO:0000256" key="1">
    <source>
        <dbReference type="SAM" id="MobiDB-lite"/>
    </source>
</evidence>
<evidence type="ECO:0000313" key="4">
    <source>
        <dbReference type="Proteomes" id="UP000594873"/>
    </source>
</evidence>
<feature type="chain" id="PRO_5032543201" evidence="2">
    <location>
        <begin position="21"/>
        <end position="366"/>
    </location>
</feature>
<evidence type="ECO:0000313" key="3">
    <source>
        <dbReference type="EMBL" id="QPQ56102.1"/>
    </source>
</evidence>
<dbReference type="RefSeq" id="WP_200972962.1">
    <property type="nucleotide sequence ID" value="NZ_CP065592.1"/>
</dbReference>
<dbReference type="Proteomes" id="UP000594873">
    <property type="component" value="Chromosome"/>
</dbReference>
<keyword evidence="4" id="KW-1185">Reference proteome</keyword>
<protein>
    <submittedName>
        <fullName evidence="3">Uncharacterized protein</fullName>
    </submittedName>
</protein>
<feature type="signal peptide" evidence="2">
    <location>
        <begin position="1"/>
        <end position="20"/>
    </location>
</feature>
<dbReference type="AlphaFoldDB" id="A0A7T2GLR2"/>
<feature type="compositionally biased region" description="Basic and acidic residues" evidence="1">
    <location>
        <begin position="109"/>
        <end position="124"/>
    </location>
</feature>
<proteinExistence type="predicted"/>
<reference evidence="3 4" key="1">
    <citation type="submission" date="2020-11" db="EMBL/GenBank/DDBJ databases">
        <title>Genome seq and assembly of Sphingosinicella sp.</title>
        <authorList>
            <person name="Chhetri G."/>
        </authorList>
    </citation>
    <scope>NUCLEOTIDE SEQUENCE [LARGE SCALE GENOMIC DNA]</scope>
    <source>
        <strain evidence="3 4">UDD2</strain>
    </source>
</reference>
<evidence type="ECO:0000256" key="2">
    <source>
        <dbReference type="SAM" id="SignalP"/>
    </source>
</evidence>